<evidence type="ECO:0000313" key="5">
    <source>
        <dbReference type="Proteomes" id="UP000642748"/>
    </source>
</evidence>
<evidence type="ECO:0000256" key="2">
    <source>
        <dbReference type="RuleBase" id="RU003749"/>
    </source>
</evidence>
<comment type="caution">
    <text evidence="4">The sequence shown here is derived from an EMBL/GenBank/DDBJ whole genome shotgun (WGS) entry which is preliminary data.</text>
</comment>
<accession>A0A8J3QTX6</accession>
<proteinExistence type="inferred from homology"/>
<dbReference type="InterPro" id="IPR003658">
    <property type="entry name" value="Anti-sigma_ant"/>
</dbReference>
<dbReference type="AlphaFoldDB" id="A0A8J3QTX6"/>
<dbReference type="GO" id="GO:0043856">
    <property type="term" value="F:anti-sigma factor antagonist activity"/>
    <property type="evidence" value="ECO:0007669"/>
    <property type="project" value="InterPro"/>
</dbReference>
<dbReference type="Gene3D" id="3.30.750.24">
    <property type="entry name" value="STAS domain"/>
    <property type="match status" value="1"/>
</dbReference>
<dbReference type="InterPro" id="IPR036513">
    <property type="entry name" value="STAS_dom_sf"/>
</dbReference>
<dbReference type="InterPro" id="IPR002645">
    <property type="entry name" value="STAS_dom"/>
</dbReference>
<organism evidence="4 5">
    <name type="scientific">Rugosimonospora africana</name>
    <dbReference type="NCBI Taxonomy" id="556532"/>
    <lineage>
        <taxon>Bacteria</taxon>
        <taxon>Bacillati</taxon>
        <taxon>Actinomycetota</taxon>
        <taxon>Actinomycetes</taxon>
        <taxon>Micromonosporales</taxon>
        <taxon>Micromonosporaceae</taxon>
        <taxon>Rugosimonospora</taxon>
    </lineage>
</organism>
<dbReference type="Pfam" id="PF13466">
    <property type="entry name" value="STAS_2"/>
    <property type="match status" value="1"/>
</dbReference>
<dbReference type="CDD" id="cd07043">
    <property type="entry name" value="STAS_anti-anti-sigma_factors"/>
    <property type="match status" value="1"/>
</dbReference>
<reference evidence="4" key="1">
    <citation type="submission" date="2021-01" db="EMBL/GenBank/DDBJ databases">
        <title>Whole genome shotgun sequence of Rugosimonospora africana NBRC 104875.</title>
        <authorList>
            <person name="Komaki H."/>
            <person name="Tamura T."/>
        </authorList>
    </citation>
    <scope>NUCLEOTIDE SEQUENCE</scope>
    <source>
        <strain evidence="4">NBRC 104875</strain>
    </source>
</reference>
<feature type="domain" description="STAS" evidence="3">
    <location>
        <begin position="14"/>
        <end position="105"/>
    </location>
</feature>
<dbReference type="SUPFAM" id="SSF52091">
    <property type="entry name" value="SpoIIaa-like"/>
    <property type="match status" value="1"/>
</dbReference>
<keyword evidence="5" id="KW-1185">Reference proteome</keyword>
<dbReference type="PANTHER" id="PTHR33495">
    <property type="entry name" value="ANTI-SIGMA FACTOR ANTAGONIST TM_1081-RELATED-RELATED"/>
    <property type="match status" value="1"/>
</dbReference>
<evidence type="ECO:0000256" key="1">
    <source>
        <dbReference type="ARBA" id="ARBA00009013"/>
    </source>
</evidence>
<dbReference type="EMBL" id="BONZ01000036">
    <property type="protein sequence ID" value="GIH15638.1"/>
    <property type="molecule type" value="Genomic_DNA"/>
</dbReference>
<gene>
    <name evidence="4" type="ORF">Raf01_38100</name>
</gene>
<dbReference type="RefSeq" id="WP_203919265.1">
    <property type="nucleotide sequence ID" value="NZ_BONZ01000036.1"/>
</dbReference>
<dbReference type="Proteomes" id="UP000642748">
    <property type="component" value="Unassembled WGS sequence"/>
</dbReference>
<sequence>MLQIDVNSANTSEVTVVVNGELDMSGAARLRETFTSLLNGGKTRAVGLDLRGLSFIDSTGIGTLVVAQRICAEVGVRMQLIGVSPFAARVLSVTGVMEALAGQQR</sequence>
<name>A0A8J3QTX6_9ACTN</name>
<comment type="similarity">
    <text evidence="1 2">Belongs to the anti-sigma-factor antagonist family.</text>
</comment>
<evidence type="ECO:0000259" key="3">
    <source>
        <dbReference type="PROSITE" id="PS50801"/>
    </source>
</evidence>
<protein>
    <recommendedName>
        <fullName evidence="2">Anti-sigma factor antagonist</fullName>
    </recommendedName>
</protein>
<dbReference type="PROSITE" id="PS50801">
    <property type="entry name" value="STAS"/>
    <property type="match status" value="1"/>
</dbReference>
<dbReference type="InterPro" id="IPR058548">
    <property type="entry name" value="MlaB-like_STAS"/>
</dbReference>
<dbReference type="NCBIfam" id="TIGR00377">
    <property type="entry name" value="ant_ant_sig"/>
    <property type="match status" value="1"/>
</dbReference>
<evidence type="ECO:0000313" key="4">
    <source>
        <dbReference type="EMBL" id="GIH15638.1"/>
    </source>
</evidence>